<dbReference type="GO" id="GO:0006351">
    <property type="term" value="P:DNA-templated transcription"/>
    <property type="evidence" value="ECO:0007669"/>
    <property type="project" value="TreeGrafter"/>
</dbReference>
<reference evidence="1 2" key="1">
    <citation type="submission" date="2018-11" db="EMBL/GenBank/DDBJ databases">
        <authorList>
            <person name="Li F."/>
        </authorList>
    </citation>
    <scope>NUCLEOTIDE SEQUENCE [LARGE SCALE GENOMIC DNA]</scope>
    <source>
        <strain evidence="1 2">YS17T</strain>
    </source>
</reference>
<gene>
    <name evidence="1" type="ORF">EHW97_03850</name>
</gene>
<protein>
    <submittedName>
        <fullName evidence="1">Uncharacterized protein</fullName>
    </submittedName>
</protein>
<sequence>MTALCRAAEVVGLSEASVRMAATHLADEGIVRRTGRGAYRLHAEHLSTFGHVEHWRTRTHQTVAWNGRWVGADLSKVPRADRTTRRRVERELRLAGMAPWRGTISLRPDNLRGGVDQLRHRLPSELAVFAVSELHEDDEAAARSLWDCAALAEQYARLRAELRASVDESAHVDSRAFARESLLLGSRAIAAIVRDPLLPGELCSPDPLSALIADTADYQDRAQDTWAALLWDEGTAPD</sequence>
<dbReference type="OrthoDB" id="2270427at2"/>
<dbReference type="Gene3D" id="3.30.70.2650">
    <property type="match status" value="1"/>
</dbReference>
<dbReference type="Proteomes" id="UP000275225">
    <property type="component" value="Unassembled WGS sequence"/>
</dbReference>
<accession>A0A3N6YHV9</accession>
<dbReference type="PANTHER" id="PTHR30319">
    <property type="entry name" value="PHENYLACETIC ACID REGULATOR-RELATED TRANSCRIPTIONAL REPRESSOR"/>
    <property type="match status" value="1"/>
</dbReference>
<evidence type="ECO:0000313" key="1">
    <source>
        <dbReference type="EMBL" id="RQN09384.1"/>
    </source>
</evidence>
<dbReference type="InterPro" id="IPR036388">
    <property type="entry name" value="WH-like_DNA-bd_sf"/>
</dbReference>
<dbReference type="EMBL" id="RQJX01000003">
    <property type="protein sequence ID" value="RQN09384.1"/>
    <property type="molecule type" value="Genomic_DNA"/>
</dbReference>
<dbReference type="AlphaFoldDB" id="A0A3N6YHV9"/>
<comment type="caution">
    <text evidence="1">The sequence shown here is derived from an EMBL/GenBank/DDBJ whole genome shotgun (WGS) entry which is preliminary data.</text>
</comment>
<evidence type="ECO:0000313" key="2">
    <source>
        <dbReference type="Proteomes" id="UP000275225"/>
    </source>
</evidence>
<name>A0A3N6YHV9_9ACTN</name>
<organism evidence="1 2">
    <name type="scientific">Aeromicrobium camelliae</name>
    <dbReference type="NCBI Taxonomy" id="1538144"/>
    <lineage>
        <taxon>Bacteria</taxon>
        <taxon>Bacillati</taxon>
        <taxon>Actinomycetota</taxon>
        <taxon>Actinomycetes</taxon>
        <taxon>Propionibacteriales</taxon>
        <taxon>Nocardioidaceae</taxon>
        <taxon>Aeromicrobium</taxon>
    </lineage>
</organism>
<proteinExistence type="predicted"/>
<dbReference type="Gene3D" id="1.10.10.10">
    <property type="entry name" value="Winged helix-like DNA-binding domain superfamily/Winged helix DNA-binding domain"/>
    <property type="match status" value="1"/>
</dbReference>
<dbReference type="PANTHER" id="PTHR30319:SF1">
    <property type="entry name" value="TRANSCRIPTIONAL REPRESSOR PAAX"/>
    <property type="match status" value="1"/>
</dbReference>
<keyword evidence="2" id="KW-1185">Reference proteome</keyword>